<keyword evidence="7" id="KW-1185">Reference proteome</keyword>
<dbReference type="PANTHER" id="PTHR10283">
    <property type="entry name" value="SOLUTE CARRIER FAMILY 13 MEMBER"/>
    <property type="match status" value="1"/>
</dbReference>
<dbReference type="PANTHER" id="PTHR10283:SF82">
    <property type="entry name" value="SOLUTE CARRIER FAMILY 13 MEMBER 2"/>
    <property type="match status" value="1"/>
</dbReference>
<feature type="transmembrane region" description="Helical" evidence="5">
    <location>
        <begin position="181"/>
        <end position="204"/>
    </location>
</feature>
<accession>A0A2A2EQ56</accession>
<feature type="transmembrane region" description="Helical" evidence="5">
    <location>
        <begin position="43"/>
        <end position="61"/>
    </location>
</feature>
<feature type="transmembrane region" description="Helical" evidence="5">
    <location>
        <begin position="21"/>
        <end position="37"/>
    </location>
</feature>
<feature type="transmembrane region" description="Helical" evidence="5">
    <location>
        <begin position="320"/>
        <end position="341"/>
    </location>
</feature>
<dbReference type="EMBL" id="NSKB01000008">
    <property type="protein sequence ID" value="PAU74788.1"/>
    <property type="molecule type" value="Genomic_DNA"/>
</dbReference>
<dbReference type="GO" id="GO:0005886">
    <property type="term" value="C:plasma membrane"/>
    <property type="evidence" value="ECO:0007669"/>
    <property type="project" value="TreeGrafter"/>
</dbReference>
<feature type="transmembrane region" description="Helical" evidence="5">
    <location>
        <begin position="353"/>
        <end position="376"/>
    </location>
</feature>
<evidence type="ECO:0000256" key="5">
    <source>
        <dbReference type="SAM" id="Phobius"/>
    </source>
</evidence>
<dbReference type="OrthoDB" id="9766267at2"/>
<evidence type="ECO:0000256" key="2">
    <source>
        <dbReference type="ARBA" id="ARBA00022692"/>
    </source>
</evidence>
<feature type="transmembrane region" description="Helical" evidence="5">
    <location>
        <begin position="382"/>
        <end position="402"/>
    </location>
</feature>
<dbReference type="Pfam" id="PF00939">
    <property type="entry name" value="Na_sulph_symp"/>
    <property type="match status" value="1"/>
</dbReference>
<sequence>MNSAEMSASPAGTAVTGFKPLSLVAGMLIALATYSLLPNSLDLDARMVAGIAMLMAVWWMTEAIPIPVTSLLPLVLFPFFGIATVGATASPYAHSIVFLVLGGVLLGLATQRWNLHRRFALMTVLLVGTRPAQIVFGLMAASWFITMWVSNTATAVIMMPIGGSIIALVKSLGNGEATPKFSAAVLVGIAYAITIGSMATLIGQPPMALMRAYLEDSHGVVIGFGHWMLMGLPFSFVMLLLAWWVLNKLVFRAEVGNIQGGRAMIESELNAMGRLTPEERRVLMVFAGAVFCWVFLPLLARVPAIAATLPWLTNINDTSVAILAAILMFVIPASRGQGTLLEWSATREVPWGVLILFGGGLTLSAQFTATGLSAWIGASVSGLAGLPPLLVLVVTALIIILLTELTSNTATAAAFFPIMGAIATGLGIDPLLMTIVVTFAVSCAFMLPVATPSNAVAFATGELPIRHMIRAGIWMNMIGLLVIVAVLYTITPLVFGVGIAGLVP</sequence>
<dbReference type="RefSeq" id="WP_095622576.1">
    <property type="nucleotide sequence ID" value="NZ_NSKB01000008.1"/>
</dbReference>
<feature type="transmembrane region" description="Helical" evidence="5">
    <location>
        <begin position="282"/>
        <end position="300"/>
    </location>
</feature>
<comment type="subcellular location">
    <subcellularLocation>
        <location evidence="1">Membrane</location>
        <topology evidence="1">Multi-pass membrane protein</topology>
    </subcellularLocation>
</comment>
<dbReference type="NCBIfam" id="TIGR00785">
    <property type="entry name" value="dass"/>
    <property type="match status" value="1"/>
</dbReference>
<dbReference type="GO" id="GO:0008514">
    <property type="term" value="F:organic anion transmembrane transporter activity"/>
    <property type="evidence" value="ECO:0007669"/>
    <property type="project" value="UniProtKB-ARBA"/>
</dbReference>
<organism evidence="6 7">
    <name type="scientific">Halomonas salipaludis</name>
    <dbReference type="NCBI Taxonomy" id="2032625"/>
    <lineage>
        <taxon>Bacteria</taxon>
        <taxon>Pseudomonadati</taxon>
        <taxon>Pseudomonadota</taxon>
        <taxon>Gammaproteobacteria</taxon>
        <taxon>Oceanospirillales</taxon>
        <taxon>Halomonadaceae</taxon>
        <taxon>Halomonas</taxon>
    </lineage>
</organism>
<feature type="transmembrane region" description="Helical" evidence="5">
    <location>
        <begin position="409"/>
        <end position="428"/>
    </location>
</feature>
<keyword evidence="3 5" id="KW-1133">Transmembrane helix</keyword>
<evidence type="ECO:0000313" key="7">
    <source>
        <dbReference type="Proteomes" id="UP000217771"/>
    </source>
</evidence>
<gene>
    <name evidence="6" type="ORF">CK498_19695</name>
</gene>
<feature type="transmembrane region" description="Helical" evidence="5">
    <location>
        <begin position="92"/>
        <end position="109"/>
    </location>
</feature>
<keyword evidence="2 5" id="KW-0812">Transmembrane</keyword>
<dbReference type="AlphaFoldDB" id="A0A2A2EQ56"/>
<dbReference type="GO" id="GO:1905039">
    <property type="term" value="P:carboxylic acid transmembrane transport"/>
    <property type="evidence" value="ECO:0007669"/>
    <property type="project" value="UniProtKB-ARBA"/>
</dbReference>
<protein>
    <submittedName>
        <fullName evidence="6">Anion transporter</fullName>
    </submittedName>
</protein>
<feature type="transmembrane region" description="Helical" evidence="5">
    <location>
        <begin position="434"/>
        <end position="457"/>
    </location>
</feature>
<feature type="transmembrane region" description="Helical" evidence="5">
    <location>
        <begin position="121"/>
        <end position="145"/>
    </location>
</feature>
<evidence type="ECO:0000256" key="4">
    <source>
        <dbReference type="ARBA" id="ARBA00023136"/>
    </source>
</evidence>
<comment type="caution">
    <text evidence="6">The sequence shown here is derived from an EMBL/GenBank/DDBJ whole genome shotgun (WGS) entry which is preliminary data.</text>
</comment>
<keyword evidence="4 5" id="KW-0472">Membrane</keyword>
<evidence type="ECO:0000313" key="6">
    <source>
        <dbReference type="EMBL" id="PAU74788.1"/>
    </source>
</evidence>
<reference evidence="6 7" key="1">
    <citation type="submission" date="2017-08" db="EMBL/GenBank/DDBJ databases">
        <title>Halomonas alkalisoli sp. nov., isolated from saline alkaline soil.</title>
        <authorList>
            <person name="Wang D."/>
            <person name="Zhang G."/>
        </authorList>
    </citation>
    <scope>NUCLEOTIDE SEQUENCE [LARGE SCALE GENOMIC DNA]</scope>
    <source>
        <strain evidence="6 7">WRN001</strain>
    </source>
</reference>
<feature type="transmembrane region" description="Helical" evidence="5">
    <location>
        <begin position="478"/>
        <end position="503"/>
    </location>
</feature>
<name>A0A2A2EQ56_9GAMM</name>
<feature type="transmembrane region" description="Helical" evidence="5">
    <location>
        <begin position="224"/>
        <end position="246"/>
    </location>
</feature>
<dbReference type="InterPro" id="IPR001898">
    <property type="entry name" value="SLC13A/DASS"/>
</dbReference>
<evidence type="ECO:0000256" key="3">
    <source>
        <dbReference type="ARBA" id="ARBA00022989"/>
    </source>
</evidence>
<proteinExistence type="predicted"/>
<evidence type="ECO:0000256" key="1">
    <source>
        <dbReference type="ARBA" id="ARBA00004141"/>
    </source>
</evidence>
<feature type="transmembrane region" description="Helical" evidence="5">
    <location>
        <begin position="151"/>
        <end position="169"/>
    </location>
</feature>
<dbReference type="Proteomes" id="UP000217771">
    <property type="component" value="Unassembled WGS sequence"/>
</dbReference>